<dbReference type="SMART" id="SM00448">
    <property type="entry name" value="REC"/>
    <property type="match status" value="1"/>
</dbReference>
<dbReference type="GO" id="GO:0000160">
    <property type="term" value="P:phosphorelay signal transduction system"/>
    <property type="evidence" value="ECO:0007669"/>
    <property type="project" value="UniProtKB-KW"/>
</dbReference>
<dbReference type="PROSITE" id="PS50110">
    <property type="entry name" value="RESPONSE_REGULATORY"/>
    <property type="match status" value="1"/>
</dbReference>
<keyword evidence="2" id="KW-0902">Two-component regulatory system</keyword>
<dbReference type="InterPro" id="IPR011006">
    <property type="entry name" value="CheY-like_superfamily"/>
</dbReference>
<organism evidence="5 6">
    <name type="scientific">Candidatus Devosia phytovorans</name>
    <dbReference type="NCBI Taxonomy" id="3121372"/>
    <lineage>
        <taxon>Bacteria</taxon>
        <taxon>Pseudomonadati</taxon>
        <taxon>Pseudomonadota</taxon>
        <taxon>Alphaproteobacteria</taxon>
        <taxon>Hyphomicrobiales</taxon>
        <taxon>Devosiaceae</taxon>
        <taxon>Devosia</taxon>
    </lineage>
</organism>
<evidence type="ECO:0000313" key="6">
    <source>
        <dbReference type="Proteomes" id="UP001217476"/>
    </source>
</evidence>
<dbReference type="PANTHER" id="PTHR44591:SF14">
    <property type="entry name" value="PROTEIN PILG"/>
    <property type="match status" value="1"/>
</dbReference>
<accession>A0AAJ6AZ93</accession>
<dbReference type="Gene3D" id="3.40.50.2300">
    <property type="match status" value="1"/>
</dbReference>
<gene>
    <name evidence="5" type="ORF">P0Y65_19605</name>
</gene>
<reference evidence="5" key="1">
    <citation type="submission" date="2023-03" db="EMBL/GenBank/DDBJ databases">
        <title>Andean soil-derived lignocellulolytic bacterial consortium as a source of novel taxa and putative plastic-active enzymes.</title>
        <authorList>
            <person name="Diaz-Garcia L."/>
            <person name="Chuvochina M."/>
            <person name="Feuerriegel G."/>
            <person name="Bunk B."/>
            <person name="Sproer C."/>
            <person name="Streit W.R."/>
            <person name="Rodriguez L.M."/>
            <person name="Overmann J."/>
            <person name="Jimenez D.J."/>
        </authorList>
    </citation>
    <scope>NUCLEOTIDE SEQUENCE</scope>
    <source>
        <strain evidence="5">MAG 4196</strain>
    </source>
</reference>
<dbReference type="Proteomes" id="UP001217476">
    <property type="component" value="Chromosome"/>
</dbReference>
<dbReference type="Pfam" id="PF00072">
    <property type="entry name" value="Response_reg"/>
    <property type="match status" value="1"/>
</dbReference>
<dbReference type="CDD" id="cd17546">
    <property type="entry name" value="REC_hyHK_CKI1_RcsC-like"/>
    <property type="match status" value="1"/>
</dbReference>
<dbReference type="InterPro" id="IPR050595">
    <property type="entry name" value="Bact_response_regulator"/>
</dbReference>
<feature type="domain" description="Response regulatory" evidence="4">
    <location>
        <begin position="3"/>
        <end position="118"/>
    </location>
</feature>
<name>A0AAJ6AZ93_9HYPH</name>
<evidence type="ECO:0000256" key="3">
    <source>
        <dbReference type="PROSITE-ProRule" id="PRU00169"/>
    </source>
</evidence>
<keyword evidence="1 3" id="KW-0597">Phosphoprotein</keyword>
<evidence type="ECO:0000313" key="5">
    <source>
        <dbReference type="EMBL" id="WEK04355.1"/>
    </source>
</evidence>
<dbReference type="SUPFAM" id="SSF52172">
    <property type="entry name" value="CheY-like"/>
    <property type="match status" value="1"/>
</dbReference>
<dbReference type="AlphaFoldDB" id="A0AAJ6AZ93"/>
<evidence type="ECO:0000256" key="2">
    <source>
        <dbReference type="ARBA" id="ARBA00023012"/>
    </source>
</evidence>
<feature type="modified residue" description="4-aspartylphosphate" evidence="3">
    <location>
        <position position="54"/>
    </location>
</feature>
<dbReference type="EMBL" id="CP119312">
    <property type="protein sequence ID" value="WEK04355.1"/>
    <property type="molecule type" value="Genomic_DNA"/>
</dbReference>
<evidence type="ECO:0000256" key="1">
    <source>
        <dbReference type="ARBA" id="ARBA00022553"/>
    </source>
</evidence>
<protein>
    <submittedName>
        <fullName evidence="5">Response regulator</fullName>
    </submittedName>
</protein>
<sequence>MVTVLVVDDSKLARIVAGKTIAALQPDWTRIEASNADEALETVRTQSVDIAVLDYNMPGKDGLELAAELRAAHPLMPIAIITANVQNEIIAQARELNATFVGKPVTEDTIRGFLSGAALRLRQTGDAQ</sequence>
<evidence type="ECO:0000259" key="4">
    <source>
        <dbReference type="PROSITE" id="PS50110"/>
    </source>
</evidence>
<proteinExistence type="predicted"/>
<dbReference type="InterPro" id="IPR001789">
    <property type="entry name" value="Sig_transdc_resp-reg_receiver"/>
</dbReference>
<dbReference type="PANTHER" id="PTHR44591">
    <property type="entry name" value="STRESS RESPONSE REGULATOR PROTEIN 1"/>
    <property type="match status" value="1"/>
</dbReference>